<reference evidence="4 5" key="1">
    <citation type="submission" date="2019-10" db="EMBL/GenBank/DDBJ databases">
        <title>Complete genome sequence of Vibrio sp. strain THAF100, isolated from non-filtered water from the water column of tank 6 of a marine aquarium containing stony-coral fragments. Water maintained at 26 degree C.</title>
        <authorList>
            <person name="Ruckert C."/>
            <person name="Franco A."/>
            <person name="Kalinowski J."/>
            <person name="Glaeser S."/>
        </authorList>
    </citation>
    <scope>NUCLEOTIDE SEQUENCE [LARGE SCALE GENOMIC DNA]</scope>
    <source>
        <strain evidence="4 5">THAF100</strain>
    </source>
</reference>
<dbReference type="InterPro" id="IPR028907">
    <property type="entry name" value="Tox-PLDMTX_dom"/>
</dbReference>
<dbReference type="Proteomes" id="UP000326936">
    <property type="component" value="Chromosome"/>
</dbReference>
<dbReference type="Pfam" id="PF15645">
    <property type="entry name" value="Tox-PLDMTX"/>
    <property type="match status" value="1"/>
</dbReference>
<evidence type="ECO:0000256" key="1">
    <source>
        <dbReference type="SAM" id="MobiDB-lite"/>
    </source>
</evidence>
<feature type="compositionally biased region" description="Basic and acidic residues" evidence="1">
    <location>
        <begin position="489"/>
        <end position="502"/>
    </location>
</feature>
<feature type="domain" description="Putative adhesin Stv" evidence="3">
    <location>
        <begin position="2534"/>
        <end position="2697"/>
    </location>
</feature>
<dbReference type="Pfam" id="PF21527">
    <property type="entry name" value="Stv"/>
    <property type="match status" value="1"/>
</dbReference>
<sequence>MPDDSKVLVPYNVLNTSSDQVTPLLYAGSGLTSIETNRAAAERAAHEFPQTPRLPISKPEPSVSIEGLNVPQVLDKRVSTSADPLELVWQAWQDKYEQAKTFIEQGYNEQNIDIQRDLITELEQAKESITNIPAELSSPVDAVIADANNKSKGWIDELAKSDRANAYQLARHIDGSLKAVTEALKAFEHDQNLQLETWKEKVCAGYKQKHGLTQDTENLRHHMTLRRHAVRNRLQDVRHELESSKNKIQRKGWRNTFKREDEVKHYFTKVMNALEVVINDLKNKQTQFDPSFKDSAASMFVSKAGQSKEEKRQRGEHKQDKESKSINLADVEVAMGEQILKFEDAAVKAGKATKSTVAKMGEGAKNKMAKVAMQVARTPTYVAPTAMHLLHKARSPMAKSVNKALNRNLSDEDQIIRSIVRSLCWVLIQPAFRMQYDYAPLLGAAQTLAKSKPSTTDSADLLETVTEGSAATSGINKAASAQSEEVSGEAEKSRQEVLEPSLKKAEQASESLLAQVSLGGNGALKDVLKHYPLSDLTQLLEQLQSLSISEETPDTKIRPSLNRDVHTLKNLLAQEPSSRGAQLNQVSASERERLVNILSTIKDMGLSEQRFNKTVEYFLGLGQEVLTQKGQESLGKIVVKIEDALRKGEAYKKVRAMALRLRSRATKASDYQDSSLDSIIHKARFAGLAARDAYDELDSLALKHTGQPLGPFSRRSRVAKDWGMCANEVLREAGHTDAALIPDTEVIRHTLTERGMLTGLASDNDPLGIFFSTRVEGEWRYAYRGETIKPMSPADYAAQEKTLAEFIVSWSQKRLARGVIVSFIEGGVDVVGGLTVTPIKIGIRAGIKVPISLIRIGYDVHKIKQGVMPGEDKPYKVIKARITHRLEQLGFKMLMIPVGNTVKTVFAAGVSAAAHAHNAMVEKEEDKVKISSWAKVLGTEALLTGGSVPVSLGAKTAADLVMEPSPKLTTEEQQVVEQIKQALVGESASQEMDAVDESSPISNAYPDIDRGEGEYKEAVDKSLAKIARTHFGRDLIESMNKQGVEVTQPNEEERLRQEGGQTFYATYANPEQNTIFFDPWNTLAAESDEQANDKPWLRRDPSIALFHEMLHLYYHSHPVKVNYQSDWFKIDELGAKLAPEGASEEEKESLSHGIFEHFVAGADYDANDVHLAFSDPSFIEQSVQVGNGRYISENDYREAFYRAQGQAVIKRLDYGDSSFTGHDGDRYAPQSKTSNSENPISDFDELPDADKAEYEEYMNEVKTWQYELEGSGHIEITGTEEYFDNISEVLNDLNNTETGKKIFHGLNNGQTYFICPPTPEVGREGEYRNRVSTDISTNTIYFDPLTCVSIDSETDGAHLPTLMLAHELIHLIDYQNISLDINSDVMTQEQRDLLEHMAVGIKYIASDGTEIDFSIKDVKHEYLRDGAPAITVNQLREELGLPKRSAYISSEGNNSGHLFYQSNGQSNVHIALLEDNIRGLEQQLEWLEAKKRNTWKIRFIKRKALNKRILERRSRINRIRSQIADLRAQEAPTPVEVTPEPIGRPDLIDISNSPQLQAIVSVHEQLSQHLRSLSSSSLYAETADQLQLRILEELKGDSANVGQPLKLDYIDIGLPMKSLGEGWGIEVSVDTELIDHLLKVSFPGIAETINSSSPVIVTSDNGDGSQALSILNVGQLISAGRSSRLDTPWGRVPFQVFRVPPSIEPIQTVLKNVHDKISSEPQDRLNRIYTAKSRYQRLDQSLQQHYRLTPGDFDRRPTPQNVVNAMNNLKGAIAYLAYDYELFMVRPADLNSSREGYAGYVEMREMVNRLKGSLDSYLESETGTRYLEPKAAVVAKALSDGSLESTIGSEINSRLLEEATKISVQFPEILKPDSVIEITHVIHDEFLGELTSVVRMSVSDMLMKTIPTGEWRCVSNCIGGGEISNSDRDRIIPIVTQARYNIETEIPFQQHVDIMNSELEFVLDTLLKVHTQEFLNKNAVPHYQKQLLESFLSGQQKAYRCAYDGHIIHSSVFIPYDANNGQNQLGTMPNKDGLLYSPYSGFTWINSSNYSLSDVQQEAIRSGLAPQGKSVFDRSVSTKFIYDSTLNKRFPVDPLRNFDTQIGDMSFDPDTLSQYLTNSMSEYFDKVFDHQHDSLQEEWAKVHNNLKTAVALLSLIAIPVPQLSLALVAGNITVSIITLTDPSSSRSDKAWAIAEIGLEALGAIGDVITLSKGASRTLMTTLEQFGSDSAEFKRVLSQLTEAELVQQKGRGNKLFGIVHRPKKPAVPSPRFNPDPSVGTYTRVSQTAEESAAINEIKSQVVRLPKMEGYITTPAENCQNAAEIIHQHLRGVEGVENIKIGNIAIWDEFIGKPADMFDNHWVIFARYKGVDVVFDPTAGQFSKYGIQGPIFDTSNNWFAQYQNALGGYKNRKILAKIAYPDNFGSSAPYRSQEIRSAFDPVTSGDPKVLVQSRWYNEIGFDSNLKSQSKPLLKGGNDGFSWPKWKASKPESTNIKVFDTTNTDGDPIKANVVRKKVGEDFMLYTTDDGVQADALWVSVHGGYHASPSILSAAGKTGDMPVPEGVTIEFLGPHGMALEDPTIGLMNSRSLSPYSTVTSDGATHATGDLLDASGSNQVGHIKDYRMSKYQRSSGRGAETEDKIASALVKNRLFDGNRKTDVLTVRDRSLTLSTIGLSDMFEQLKLNNSQYKYVTFSGCRNELSVSNPVGYSVKGEQRMLITVDISGDVPRVVYARPITDLLQHVDGQGDSTDSRSSDD</sequence>
<feature type="domain" description="Tox-PLDMTX" evidence="2">
    <location>
        <begin position="2312"/>
        <end position="2454"/>
    </location>
</feature>
<evidence type="ECO:0000259" key="2">
    <source>
        <dbReference type="Pfam" id="PF15645"/>
    </source>
</evidence>
<dbReference type="InterPro" id="IPR028208">
    <property type="entry name" value="Effector_pro_NleD-like"/>
</dbReference>
<feature type="compositionally biased region" description="Polar residues" evidence="1">
    <location>
        <begin position="472"/>
        <end position="485"/>
    </location>
</feature>
<feature type="compositionally biased region" description="Basic and acidic residues" evidence="1">
    <location>
        <begin position="306"/>
        <end position="324"/>
    </location>
</feature>
<organism evidence="4 5">
    <name type="scientific">Vibrio aquimaris</name>
    <dbReference type="NCBI Taxonomy" id="2587862"/>
    <lineage>
        <taxon>Bacteria</taxon>
        <taxon>Pseudomonadati</taxon>
        <taxon>Pseudomonadota</taxon>
        <taxon>Gammaproteobacteria</taxon>
        <taxon>Vibrionales</taxon>
        <taxon>Vibrionaceae</taxon>
        <taxon>Vibrio</taxon>
    </lineage>
</organism>
<accession>A0A5P9CI66</accession>
<dbReference type="Pfam" id="PF14891">
    <property type="entry name" value="Peptidase_M91"/>
    <property type="match status" value="1"/>
</dbReference>
<evidence type="ECO:0000259" key="3">
    <source>
        <dbReference type="Pfam" id="PF21527"/>
    </source>
</evidence>
<evidence type="ECO:0000313" key="4">
    <source>
        <dbReference type="EMBL" id="QFT25944.1"/>
    </source>
</evidence>
<name>A0A5P9CI66_9VIBR</name>
<gene>
    <name evidence="4" type="ORF">FIV01_05850</name>
</gene>
<keyword evidence="5" id="KW-1185">Reference proteome</keyword>
<dbReference type="InterPro" id="IPR049002">
    <property type="entry name" value="Stv"/>
</dbReference>
<feature type="region of interest" description="Disordered" evidence="1">
    <location>
        <begin position="301"/>
        <end position="325"/>
    </location>
</feature>
<dbReference type="OrthoDB" id="6631822at2"/>
<dbReference type="RefSeq" id="WP_152430153.1">
    <property type="nucleotide sequence ID" value="NZ_CBCSDK010000002.1"/>
</dbReference>
<feature type="region of interest" description="Disordered" evidence="1">
    <location>
        <begin position="472"/>
        <end position="502"/>
    </location>
</feature>
<dbReference type="EMBL" id="CP045350">
    <property type="protein sequence ID" value="QFT25944.1"/>
    <property type="molecule type" value="Genomic_DNA"/>
</dbReference>
<dbReference type="KEGG" id="vaq:FIV01_05850"/>
<feature type="compositionally biased region" description="Polar residues" evidence="1">
    <location>
        <begin position="1230"/>
        <end position="1239"/>
    </location>
</feature>
<protein>
    <submittedName>
        <fullName evidence="4">Uncharacterized protein</fullName>
    </submittedName>
</protein>
<evidence type="ECO:0000313" key="5">
    <source>
        <dbReference type="Proteomes" id="UP000326936"/>
    </source>
</evidence>
<dbReference type="Gene3D" id="3.10.670.10">
    <property type="entry name" value="Secreted effector protein ssei"/>
    <property type="match status" value="1"/>
</dbReference>
<feature type="region of interest" description="Disordered" evidence="1">
    <location>
        <begin position="1220"/>
        <end position="1247"/>
    </location>
</feature>
<proteinExistence type="predicted"/>